<dbReference type="Gene3D" id="2.60.40.420">
    <property type="entry name" value="Cupredoxins - blue copper proteins"/>
    <property type="match status" value="1"/>
</dbReference>
<dbReference type="PANTHER" id="PTHR33021">
    <property type="entry name" value="BLUE COPPER PROTEIN"/>
    <property type="match status" value="1"/>
</dbReference>
<sequence>MVAEFSYPSSHDVVKVNKTGYDACLPANANASFSDGSTTVKLDAPGKHYFICSIPSDCAAGMKLETMGFEPKTFLSPSNNLTIGL</sequence>
<dbReference type="InterPro" id="IPR008972">
    <property type="entry name" value="Cupredoxin"/>
</dbReference>
<feature type="domain" description="Phytocyanin" evidence="1">
    <location>
        <begin position="1"/>
        <end position="70"/>
    </location>
</feature>
<evidence type="ECO:0000313" key="3">
    <source>
        <dbReference type="Proteomes" id="UP000032180"/>
    </source>
</evidence>
<dbReference type="InterPro" id="IPR003245">
    <property type="entry name" value="Phytocyanin_dom"/>
</dbReference>
<dbReference type="Proteomes" id="UP000032180">
    <property type="component" value="Chromosome 6"/>
</dbReference>
<dbReference type="GO" id="GO:0005886">
    <property type="term" value="C:plasma membrane"/>
    <property type="evidence" value="ECO:0007669"/>
    <property type="project" value="TreeGrafter"/>
</dbReference>
<evidence type="ECO:0000313" key="2">
    <source>
        <dbReference type="EnsemblPlants" id="LPERR06G09770.1"/>
    </source>
</evidence>
<dbReference type="AlphaFoldDB" id="A0A0D9WPB9"/>
<dbReference type="Gramene" id="LPERR06G09770.1">
    <property type="protein sequence ID" value="LPERR06G09770.1"/>
    <property type="gene ID" value="LPERR06G09770"/>
</dbReference>
<proteinExistence type="predicted"/>
<dbReference type="HOGENOM" id="CLU_2515928_0_0_1"/>
<evidence type="ECO:0000259" key="1">
    <source>
        <dbReference type="PROSITE" id="PS51485"/>
    </source>
</evidence>
<keyword evidence="3" id="KW-1185">Reference proteome</keyword>
<reference evidence="3" key="2">
    <citation type="submission" date="2013-12" db="EMBL/GenBank/DDBJ databases">
        <authorList>
            <person name="Yu Y."/>
            <person name="Lee S."/>
            <person name="de Baynast K."/>
            <person name="Wissotski M."/>
            <person name="Liu L."/>
            <person name="Talag J."/>
            <person name="Goicoechea J."/>
            <person name="Angelova A."/>
            <person name="Jetty R."/>
            <person name="Kudrna D."/>
            <person name="Golser W."/>
            <person name="Rivera L."/>
            <person name="Zhang J."/>
            <person name="Wing R."/>
        </authorList>
    </citation>
    <scope>NUCLEOTIDE SEQUENCE</scope>
</reference>
<accession>A0A0D9WPB9</accession>
<dbReference type="InterPro" id="IPR039391">
    <property type="entry name" value="Phytocyanin-like"/>
</dbReference>
<reference evidence="2" key="3">
    <citation type="submission" date="2015-04" db="UniProtKB">
        <authorList>
            <consortium name="EnsemblPlants"/>
        </authorList>
    </citation>
    <scope>IDENTIFICATION</scope>
</reference>
<dbReference type="GO" id="GO:0009055">
    <property type="term" value="F:electron transfer activity"/>
    <property type="evidence" value="ECO:0007669"/>
    <property type="project" value="InterPro"/>
</dbReference>
<dbReference type="PROSITE" id="PS51485">
    <property type="entry name" value="PHYTOCYANIN"/>
    <property type="match status" value="1"/>
</dbReference>
<protein>
    <recommendedName>
        <fullName evidence="1">Phytocyanin domain-containing protein</fullName>
    </recommendedName>
</protein>
<dbReference type="SUPFAM" id="SSF49503">
    <property type="entry name" value="Cupredoxins"/>
    <property type="match status" value="1"/>
</dbReference>
<dbReference type="EnsemblPlants" id="LPERR06G09770.1">
    <property type="protein sequence ID" value="LPERR06G09770.1"/>
    <property type="gene ID" value="LPERR06G09770"/>
</dbReference>
<dbReference type="PANTHER" id="PTHR33021:SF552">
    <property type="entry name" value="OS07G0105000 PROTEIN"/>
    <property type="match status" value="1"/>
</dbReference>
<dbReference type="Pfam" id="PF02298">
    <property type="entry name" value="Cu_bind_like"/>
    <property type="match status" value="1"/>
</dbReference>
<dbReference type="STRING" id="77586.A0A0D9WPB9"/>
<organism evidence="2 3">
    <name type="scientific">Leersia perrieri</name>
    <dbReference type="NCBI Taxonomy" id="77586"/>
    <lineage>
        <taxon>Eukaryota</taxon>
        <taxon>Viridiplantae</taxon>
        <taxon>Streptophyta</taxon>
        <taxon>Embryophyta</taxon>
        <taxon>Tracheophyta</taxon>
        <taxon>Spermatophyta</taxon>
        <taxon>Magnoliopsida</taxon>
        <taxon>Liliopsida</taxon>
        <taxon>Poales</taxon>
        <taxon>Poaceae</taxon>
        <taxon>BOP clade</taxon>
        <taxon>Oryzoideae</taxon>
        <taxon>Oryzeae</taxon>
        <taxon>Oryzinae</taxon>
        <taxon>Leersia</taxon>
    </lineage>
</organism>
<name>A0A0D9WPB9_9ORYZ</name>
<reference evidence="2 3" key="1">
    <citation type="submission" date="2012-08" db="EMBL/GenBank/DDBJ databases">
        <title>Oryza genome evolution.</title>
        <authorList>
            <person name="Wing R.A."/>
        </authorList>
    </citation>
    <scope>NUCLEOTIDE SEQUENCE</scope>
</reference>